<sequence>MILGVGMGWEDGGSFAGWCSSETVLWSRSIRKPLGVRRVAASRAPCSLKYKLLTSSGTGIGMLVSPRSSLSETRVVSTGLLPKLRSISKRITRPPVLNASSCSPV</sequence>
<evidence type="ECO:0000313" key="1">
    <source>
        <dbReference type="EMBL" id="CAG6487575.1"/>
    </source>
</evidence>
<reference evidence="1" key="1">
    <citation type="submission" date="2021-05" db="EMBL/GenBank/DDBJ databases">
        <authorList>
            <person name="Alioto T."/>
            <person name="Alioto T."/>
            <person name="Gomez Garrido J."/>
        </authorList>
    </citation>
    <scope>NUCLEOTIDE SEQUENCE</scope>
</reference>
<proteinExistence type="predicted"/>
<accession>A0A8D8FYA7</accession>
<protein>
    <submittedName>
        <fullName evidence="1">(northern house mosquito) hypothetical protein</fullName>
    </submittedName>
</protein>
<dbReference type="AlphaFoldDB" id="A0A8D8FYA7"/>
<organism evidence="1">
    <name type="scientific">Culex pipiens</name>
    <name type="common">House mosquito</name>
    <dbReference type="NCBI Taxonomy" id="7175"/>
    <lineage>
        <taxon>Eukaryota</taxon>
        <taxon>Metazoa</taxon>
        <taxon>Ecdysozoa</taxon>
        <taxon>Arthropoda</taxon>
        <taxon>Hexapoda</taxon>
        <taxon>Insecta</taxon>
        <taxon>Pterygota</taxon>
        <taxon>Neoptera</taxon>
        <taxon>Endopterygota</taxon>
        <taxon>Diptera</taxon>
        <taxon>Nematocera</taxon>
        <taxon>Culicoidea</taxon>
        <taxon>Culicidae</taxon>
        <taxon>Culicinae</taxon>
        <taxon>Culicini</taxon>
        <taxon>Culex</taxon>
        <taxon>Culex</taxon>
    </lineage>
</organism>
<dbReference type="EMBL" id="HBUE01106967">
    <property type="protein sequence ID" value="CAG6487575.1"/>
    <property type="molecule type" value="Transcribed_RNA"/>
</dbReference>
<name>A0A8D8FYA7_CULPI</name>